<dbReference type="STRING" id="314230.DSM3645_10122"/>
<accession>A3ZLW5</accession>
<comment type="caution">
    <text evidence="2">The sequence shown here is derived from an EMBL/GenBank/DDBJ whole genome shotgun (WGS) entry which is preliminary data.</text>
</comment>
<dbReference type="RefSeq" id="WP_002655618.1">
    <property type="nucleotide sequence ID" value="NZ_CH672377.1"/>
</dbReference>
<evidence type="ECO:0000313" key="3">
    <source>
        <dbReference type="Proteomes" id="UP000004358"/>
    </source>
</evidence>
<name>A3ZLW5_9BACT</name>
<keyword evidence="1" id="KW-0732">Signal</keyword>
<evidence type="ECO:0000256" key="1">
    <source>
        <dbReference type="SAM" id="SignalP"/>
    </source>
</evidence>
<protein>
    <recommendedName>
        <fullName evidence="4">Lipoprotein</fullName>
    </recommendedName>
</protein>
<reference evidence="2 3" key="1">
    <citation type="submission" date="2006-02" db="EMBL/GenBank/DDBJ databases">
        <authorList>
            <person name="Amann R."/>
            <person name="Ferriera S."/>
            <person name="Johnson J."/>
            <person name="Kravitz S."/>
            <person name="Halpern A."/>
            <person name="Remington K."/>
            <person name="Beeson K."/>
            <person name="Tran B."/>
            <person name="Rogers Y.-H."/>
            <person name="Friedman R."/>
            <person name="Venter J.C."/>
        </authorList>
    </citation>
    <scope>NUCLEOTIDE SEQUENCE [LARGE SCALE GENOMIC DNA]</scope>
    <source>
        <strain evidence="2 3">DSM 3645</strain>
    </source>
</reference>
<evidence type="ECO:0000313" key="2">
    <source>
        <dbReference type="EMBL" id="EAQ82748.1"/>
    </source>
</evidence>
<feature type="signal peptide" evidence="1">
    <location>
        <begin position="1"/>
        <end position="22"/>
    </location>
</feature>
<gene>
    <name evidence="2" type="ORF">DSM3645_10122</name>
</gene>
<dbReference type="HOGENOM" id="CLU_1944552_0_0_0"/>
<dbReference type="AlphaFoldDB" id="A3ZLW5"/>
<proteinExistence type="predicted"/>
<dbReference type="OrthoDB" id="286899at2"/>
<dbReference type="eggNOG" id="ENOG5033FZF">
    <property type="taxonomic scope" value="Bacteria"/>
</dbReference>
<feature type="chain" id="PRO_5002663906" description="Lipoprotein" evidence="1">
    <location>
        <begin position="23"/>
        <end position="129"/>
    </location>
</feature>
<dbReference type="Proteomes" id="UP000004358">
    <property type="component" value="Unassembled WGS sequence"/>
</dbReference>
<dbReference type="EMBL" id="AANZ01000001">
    <property type="protein sequence ID" value="EAQ82748.1"/>
    <property type="molecule type" value="Genomic_DNA"/>
</dbReference>
<evidence type="ECO:0008006" key="4">
    <source>
        <dbReference type="Google" id="ProtNLM"/>
    </source>
</evidence>
<sequence length="129" mass="14055">MKLLLPIGLILLACAACGPSQAPMYHLQGEISYNGVPLQNGELLLQDADGVGASFHSVVTDGRYDLKTSPGEKLVQIKGYRKTGRIVEPNPGEPVEEIESFLSKKFNDKSAMKITVNADRDDLDFHLAK</sequence>
<organism evidence="2 3">
    <name type="scientific">Blastopirellula marina DSM 3645</name>
    <dbReference type="NCBI Taxonomy" id="314230"/>
    <lineage>
        <taxon>Bacteria</taxon>
        <taxon>Pseudomonadati</taxon>
        <taxon>Planctomycetota</taxon>
        <taxon>Planctomycetia</taxon>
        <taxon>Pirellulales</taxon>
        <taxon>Pirellulaceae</taxon>
        <taxon>Blastopirellula</taxon>
    </lineage>
</organism>